<dbReference type="OrthoDB" id="10252009at2759"/>
<dbReference type="PROSITE" id="PS00383">
    <property type="entry name" value="TYR_PHOSPHATASE_1"/>
    <property type="match status" value="1"/>
</dbReference>
<protein>
    <recommendedName>
        <fullName evidence="2">protein-tyrosine-phosphatase</fullName>
        <ecNumber evidence="2">3.1.3.48</ecNumber>
    </recommendedName>
</protein>
<dbReference type="InterPro" id="IPR016130">
    <property type="entry name" value="Tyr_Pase_AS"/>
</dbReference>
<keyword evidence="8" id="KW-1185">Reference proteome</keyword>
<dbReference type="GO" id="GO:0043409">
    <property type="term" value="P:negative regulation of MAPK cascade"/>
    <property type="evidence" value="ECO:0007669"/>
    <property type="project" value="TreeGrafter"/>
</dbReference>
<accession>A0A9W4U692</accession>
<organism evidence="7 8">
    <name type="scientific">Periconia digitata</name>
    <dbReference type="NCBI Taxonomy" id="1303443"/>
    <lineage>
        <taxon>Eukaryota</taxon>
        <taxon>Fungi</taxon>
        <taxon>Dikarya</taxon>
        <taxon>Ascomycota</taxon>
        <taxon>Pezizomycotina</taxon>
        <taxon>Dothideomycetes</taxon>
        <taxon>Pleosporomycetidae</taxon>
        <taxon>Pleosporales</taxon>
        <taxon>Massarineae</taxon>
        <taxon>Periconiaceae</taxon>
        <taxon>Periconia</taxon>
    </lineage>
</organism>
<evidence type="ECO:0000256" key="2">
    <source>
        <dbReference type="ARBA" id="ARBA00013064"/>
    </source>
</evidence>
<evidence type="ECO:0000256" key="4">
    <source>
        <dbReference type="ARBA" id="ARBA00022912"/>
    </source>
</evidence>
<dbReference type="InterPro" id="IPR000340">
    <property type="entry name" value="Dual-sp_phosphatase_cat-dom"/>
</dbReference>
<dbReference type="SMART" id="SM00195">
    <property type="entry name" value="DSPc"/>
    <property type="match status" value="1"/>
</dbReference>
<evidence type="ECO:0000256" key="1">
    <source>
        <dbReference type="ARBA" id="ARBA00008601"/>
    </source>
</evidence>
<dbReference type="PROSITE" id="PS50054">
    <property type="entry name" value="TYR_PHOSPHATASE_DUAL"/>
    <property type="match status" value="1"/>
</dbReference>
<dbReference type="Pfam" id="PF00782">
    <property type="entry name" value="DSPc"/>
    <property type="match status" value="1"/>
</dbReference>
<dbReference type="PANTHER" id="PTHR10159:SF519">
    <property type="entry name" value="DUAL SPECIFICITY PROTEIN PHOSPHATASE MPK3"/>
    <property type="match status" value="1"/>
</dbReference>
<dbReference type="AlphaFoldDB" id="A0A9W4U692"/>
<keyword evidence="3" id="KW-0378">Hydrolase</keyword>
<evidence type="ECO:0000313" key="8">
    <source>
        <dbReference type="Proteomes" id="UP001152607"/>
    </source>
</evidence>
<comment type="caution">
    <text evidence="7">The sequence shown here is derived from an EMBL/GenBank/DDBJ whole genome shotgun (WGS) entry which is preliminary data.</text>
</comment>
<dbReference type="InterPro" id="IPR000387">
    <property type="entry name" value="Tyr_Pase_dom"/>
</dbReference>
<dbReference type="InterPro" id="IPR020422">
    <property type="entry name" value="TYR_PHOSPHATASE_DUAL_dom"/>
</dbReference>
<dbReference type="EMBL" id="CAOQHR010000002">
    <property type="protein sequence ID" value="CAI6311361.1"/>
    <property type="molecule type" value="Genomic_DNA"/>
</dbReference>
<dbReference type="CDD" id="cd14498">
    <property type="entry name" value="DSP"/>
    <property type="match status" value="1"/>
</dbReference>
<gene>
    <name evidence="7" type="ORF">PDIGIT_LOCUS3228</name>
</gene>
<dbReference type="GO" id="GO:0005737">
    <property type="term" value="C:cytoplasm"/>
    <property type="evidence" value="ECO:0007669"/>
    <property type="project" value="TreeGrafter"/>
</dbReference>
<dbReference type="Gene3D" id="3.90.190.10">
    <property type="entry name" value="Protein tyrosine phosphatase superfamily"/>
    <property type="match status" value="1"/>
</dbReference>
<dbReference type="PANTHER" id="PTHR10159">
    <property type="entry name" value="DUAL SPECIFICITY PROTEIN PHOSPHATASE"/>
    <property type="match status" value="1"/>
</dbReference>
<dbReference type="SUPFAM" id="SSF52799">
    <property type="entry name" value="(Phosphotyrosine protein) phosphatases II"/>
    <property type="match status" value="1"/>
</dbReference>
<dbReference type="GO" id="GO:0004725">
    <property type="term" value="F:protein tyrosine phosphatase activity"/>
    <property type="evidence" value="ECO:0007669"/>
    <property type="project" value="UniProtKB-EC"/>
</dbReference>
<dbReference type="PROSITE" id="PS50056">
    <property type="entry name" value="TYR_PHOSPHATASE_2"/>
    <property type="match status" value="1"/>
</dbReference>
<keyword evidence="4" id="KW-0904">Protein phosphatase</keyword>
<feature type="domain" description="Tyrosine specific protein phosphatases" evidence="6">
    <location>
        <begin position="223"/>
        <end position="281"/>
    </location>
</feature>
<evidence type="ECO:0000256" key="3">
    <source>
        <dbReference type="ARBA" id="ARBA00022801"/>
    </source>
</evidence>
<reference evidence="7" key="1">
    <citation type="submission" date="2023-01" db="EMBL/GenBank/DDBJ databases">
        <authorList>
            <person name="Van Ghelder C."/>
            <person name="Rancurel C."/>
        </authorList>
    </citation>
    <scope>NUCLEOTIDE SEQUENCE</scope>
    <source>
        <strain evidence="7">CNCM I-4278</strain>
    </source>
</reference>
<name>A0A9W4U692_9PLEO</name>
<dbReference type="EC" id="3.1.3.48" evidence="2"/>
<evidence type="ECO:0000259" key="6">
    <source>
        <dbReference type="PROSITE" id="PS50056"/>
    </source>
</evidence>
<dbReference type="Proteomes" id="UP001152607">
    <property type="component" value="Unassembled WGS sequence"/>
</dbReference>
<dbReference type="InterPro" id="IPR029021">
    <property type="entry name" value="Prot-tyrosine_phosphatase-like"/>
</dbReference>
<comment type="similarity">
    <text evidence="1">Belongs to the protein-tyrosine phosphatase family. Non-receptor class dual specificity subfamily.</text>
</comment>
<evidence type="ECO:0000259" key="5">
    <source>
        <dbReference type="PROSITE" id="PS50054"/>
    </source>
</evidence>
<proteinExistence type="inferred from homology"/>
<evidence type="ECO:0000313" key="7">
    <source>
        <dbReference type="EMBL" id="CAI6311361.1"/>
    </source>
</evidence>
<sequence>MLEYPKYTGHAVQYNLCRESRQTKYFKHTYLYSLYTSRSMAFVNLSQMLLRRQCQRFGLHRHNRALYKQSLNVKFLPTYRCTQLSLQNSNNRDFSFLIFLPIKNLCQSWKSVPSPRSSRSQASIYQSMLTQPPTAFHTRQLKSKISITVPQSPDILEKYNITHILSLTDKRDCPTFDPNDTRISHLHIDIQDNPMEDLLVCLDGLCAWIAHALAASNTADRSLDPLNGVQNHGEVKAPRSSNVLVHCVMGVSRSGAIIVAYIMRALNLSYDDALALARMARRRIAPNNGFAEQLRVWKELDYSVFEMVKEGVDVSVFLKREYDDWDDNRGVLHSRAEFEKRERRVEKVRRLVVEYGMAD</sequence>
<feature type="domain" description="Tyrosine-protein phosphatase" evidence="5">
    <location>
        <begin position="131"/>
        <end position="303"/>
    </location>
</feature>